<dbReference type="Proteomes" id="UP000565078">
    <property type="component" value="Unassembled WGS sequence"/>
</dbReference>
<evidence type="ECO:0000313" key="1">
    <source>
        <dbReference type="EMBL" id="HIH09286.1"/>
    </source>
</evidence>
<dbReference type="EMBL" id="DUGC01000028">
    <property type="protein sequence ID" value="HIH09286.1"/>
    <property type="molecule type" value="Genomic_DNA"/>
</dbReference>
<protein>
    <submittedName>
        <fullName evidence="1">Uncharacterized protein</fullName>
    </submittedName>
</protein>
<feature type="non-terminal residue" evidence="1">
    <location>
        <position position="1"/>
    </location>
</feature>
<reference evidence="2" key="1">
    <citation type="journal article" date="2020" name="bioRxiv">
        <title>A rank-normalized archaeal taxonomy based on genome phylogeny resolves widespread incomplete and uneven classifications.</title>
        <authorList>
            <person name="Rinke C."/>
            <person name="Chuvochina M."/>
            <person name="Mussig A.J."/>
            <person name="Chaumeil P.-A."/>
            <person name="Waite D.W."/>
            <person name="Whitman W.B."/>
            <person name="Parks D.H."/>
            <person name="Hugenholtz P."/>
        </authorList>
    </citation>
    <scope>NUCLEOTIDE SEQUENCE [LARGE SCALE GENOMIC DNA]</scope>
</reference>
<comment type="caution">
    <text evidence="1">The sequence shown here is derived from an EMBL/GenBank/DDBJ whole genome shotgun (WGS) entry which is preliminary data.</text>
</comment>
<proteinExistence type="predicted"/>
<dbReference type="AlphaFoldDB" id="A0A7J4J228"/>
<name>A0A7J4J228_9ARCH</name>
<gene>
    <name evidence="1" type="ORF">HA254_01310</name>
</gene>
<accession>A0A7J4J228</accession>
<organism evidence="1 2">
    <name type="scientific">Candidatus Iainarchaeum sp</name>
    <dbReference type="NCBI Taxonomy" id="3101447"/>
    <lineage>
        <taxon>Archaea</taxon>
        <taxon>Candidatus Iainarchaeota</taxon>
        <taxon>Candidatus Iainarchaeia</taxon>
        <taxon>Candidatus Iainarchaeales</taxon>
        <taxon>Candidatus Iainarchaeaceae</taxon>
        <taxon>Candidatus Iainarchaeum</taxon>
    </lineage>
</organism>
<sequence>FDVKPDFNATDINGMQNLELGISQYGKILYTNKSILLVKMSAGEDDMLNLDADLNISQNKIALNQNSLPQLSQGATITLYNINLAKPQIKKGTVVCDACQIISYNKNTKVLVFTVPGF</sequence>
<evidence type="ECO:0000313" key="2">
    <source>
        <dbReference type="Proteomes" id="UP000565078"/>
    </source>
</evidence>